<dbReference type="Gene3D" id="3.40.50.150">
    <property type="entry name" value="Vaccinia Virus protein VP39"/>
    <property type="match status" value="1"/>
</dbReference>
<dbReference type="GO" id="GO:0008757">
    <property type="term" value="F:S-adenosylmethionine-dependent methyltransferase activity"/>
    <property type="evidence" value="ECO:0007669"/>
    <property type="project" value="InterPro"/>
</dbReference>
<organism evidence="2 3">
    <name type="scientific">Eiseniibacteriota bacterium</name>
    <dbReference type="NCBI Taxonomy" id="2212470"/>
    <lineage>
        <taxon>Bacteria</taxon>
        <taxon>Candidatus Eiseniibacteriota</taxon>
    </lineage>
</organism>
<dbReference type="InterPro" id="IPR013216">
    <property type="entry name" value="Methyltransf_11"/>
</dbReference>
<sequence length="248" mass="27707">MSPAAATPASAWSRISRTTPGPWAFWRFNWIINRLIAAAAARTRRYAHGTLLDVGCGSMRARPWYQDRITRYLGIELPTSPYPLAQGIAAFARGEALPFRDGSIDTVVAVSMITCTPEPQRVIDEAYRVLSPGGALIIEFTQMVPVHDEPHDYLRFTHYAARWLLERAGFEMVECLPVGGLMTRVALSLMAPLNRINRGPTRVLTELPVRLLYIVIQLGFALLDRVWFDPKEVIANLVVARRPAPGRA</sequence>
<dbReference type="AlphaFoldDB" id="A0A538UDY7"/>
<comment type="caution">
    <text evidence="2">The sequence shown here is derived from an EMBL/GenBank/DDBJ whole genome shotgun (WGS) entry which is preliminary data.</text>
</comment>
<dbReference type="GO" id="GO:0032259">
    <property type="term" value="P:methylation"/>
    <property type="evidence" value="ECO:0007669"/>
    <property type="project" value="UniProtKB-KW"/>
</dbReference>
<dbReference type="InterPro" id="IPR029063">
    <property type="entry name" value="SAM-dependent_MTases_sf"/>
</dbReference>
<keyword evidence="2" id="KW-0808">Transferase</keyword>
<proteinExistence type="predicted"/>
<evidence type="ECO:0000313" key="2">
    <source>
        <dbReference type="EMBL" id="TMQ74080.1"/>
    </source>
</evidence>
<gene>
    <name evidence="2" type="ORF">E6K81_01315</name>
</gene>
<accession>A0A538UDY7</accession>
<dbReference type="SUPFAM" id="SSF53335">
    <property type="entry name" value="S-adenosyl-L-methionine-dependent methyltransferases"/>
    <property type="match status" value="1"/>
</dbReference>
<dbReference type="Proteomes" id="UP000319771">
    <property type="component" value="Unassembled WGS sequence"/>
</dbReference>
<dbReference type="Pfam" id="PF08241">
    <property type="entry name" value="Methyltransf_11"/>
    <property type="match status" value="1"/>
</dbReference>
<reference evidence="2 3" key="1">
    <citation type="journal article" date="2019" name="Nat. Microbiol.">
        <title>Mediterranean grassland soil C-N compound turnover is dependent on rainfall and depth, and is mediated by genomically divergent microorganisms.</title>
        <authorList>
            <person name="Diamond S."/>
            <person name="Andeer P.F."/>
            <person name="Li Z."/>
            <person name="Crits-Christoph A."/>
            <person name="Burstein D."/>
            <person name="Anantharaman K."/>
            <person name="Lane K.R."/>
            <person name="Thomas B.C."/>
            <person name="Pan C."/>
            <person name="Northen T.R."/>
            <person name="Banfield J.F."/>
        </authorList>
    </citation>
    <scope>NUCLEOTIDE SEQUENCE [LARGE SCALE GENOMIC DNA]</scope>
    <source>
        <strain evidence="2">WS_11</strain>
    </source>
</reference>
<evidence type="ECO:0000313" key="3">
    <source>
        <dbReference type="Proteomes" id="UP000319771"/>
    </source>
</evidence>
<protein>
    <submittedName>
        <fullName evidence="2">Class I SAM-dependent methyltransferase</fullName>
    </submittedName>
</protein>
<name>A0A538UDY7_UNCEI</name>
<feature type="domain" description="Methyltransferase type 11" evidence="1">
    <location>
        <begin position="52"/>
        <end position="138"/>
    </location>
</feature>
<dbReference type="CDD" id="cd02440">
    <property type="entry name" value="AdoMet_MTases"/>
    <property type="match status" value="1"/>
</dbReference>
<evidence type="ECO:0000259" key="1">
    <source>
        <dbReference type="Pfam" id="PF08241"/>
    </source>
</evidence>
<keyword evidence="2" id="KW-0489">Methyltransferase</keyword>
<dbReference type="PANTHER" id="PTHR43591">
    <property type="entry name" value="METHYLTRANSFERASE"/>
    <property type="match status" value="1"/>
</dbReference>
<dbReference type="EMBL" id="VBPB01000015">
    <property type="protein sequence ID" value="TMQ74080.1"/>
    <property type="molecule type" value="Genomic_DNA"/>
</dbReference>